<keyword evidence="2" id="KW-0805">Transcription regulation</keyword>
<dbReference type="Gene3D" id="3.40.50.150">
    <property type="entry name" value="Vaccinia Virus protein VP39"/>
    <property type="match status" value="1"/>
</dbReference>
<keyword evidence="3" id="KW-0238">DNA-binding</keyword>
<dbReference type="InterPro" id="IPR029063">
    <property type="entry name" value="SAM-dependent_MTases_sf"/>
</dbReference>
<evidence type="ECO:0000313" key="6">
    <source>
        <dbReference type="EMBL" id="PUA35384.1"/>
    </source>
</evidence>
<dbReference type="Pfam" id="PF13411">
    <property type="entry name" value="MerR_1"/>
    <property type="match status" value="1"/>
</dbReference>
<dbReference type="GO" id="GO:0003700">
    <property type="term" value="F:DNA-binding transcription factor activity"/>
    <property type="evidence" value="ECO:0007669"/>
    <property type="project" value="InterPro"/>
</dbReference>
<dbReference type="InterPro" id="IPR047057">
    <property type="entry name" value="MerR_fam"/>
</dbReference>
<protein>
    <submittedName>
        <fullName evidence="6">Transcriptional regulator</fullName>
    </submittedName>
</protein>
<sequence length="358" mass="40291">MRRPIRADALGKGTLNRMKIQELARRLNVSTRAIRFYEEKGLLSPAKHPDNGYRRFTEEDAWRLQTILALREAGIAVDDIRTVLERTDRAETDEVRRYLELQRSALYGQWLELRETLALLDGMIDRTEDEPESLRHRWHALAERTKASKAIRDSWVDLWNFDALSEQWELNGSAGLTPHVPAEPAYSRILAQAAERVAPQPGEWGLDIGTGTGGFASRLLTSGVRMVGIDQSAEMLRRCRMQLPALETRIGNLLSVPSFDGQFDFVVTSFAFHHLTETQQPLALAEMARVLKAKGRIAIVDWMDAPDGLYAASGTAPGEEHYAESQRLIAWFQTHGFRAETVSLDQGSVCLVLAVRTP</sequence>
<keyword evidence="4" id="KW-0804">Transcription</keyword>
<dbReference type="PANTHER" id="PTHR30204:SF69">
    <property type="entry name" value="MERR-FAMILY TRANSCRIPTIONAL REGULATOR"/>
    <property type="match status" value="1"/>
</dbReference>
<comment type="caution">
    <text evidence="6">The sequence shown here is derived from an EMBL/GenBank/DDBJ whole genome shotgun (WGS) entry which is preliminary data.</text>
</comment>
<evidence type="ECO:0000256" key="4">
    <source>
        <dbReference type="ARBA" id="ARBA00023163"/>
    </source>
</evidence>
<gene>
    <name evidence="6" type="ORF">C8Z91_30745</name>
</gene>
<evidence type="ECO:0000256" key="3">
    <source>
        <dbReference type="ARBA" id="ARBA00023125"/>
    </source>
</evidence>
<reference evidence="6 7" key="1">
    <citation type="submission" date="2018-03" db="EMBL/GenBank/DDBJ databases">
        <title>Genome sequence of Paenibacillus elgii strain AC13 an antimicrobial compound producing bacteria.</title>
        <authorList>
            <person name="Kurokawa A.S."/>
            <person name="Araujo J.F."/>
            <person name="Costa R.A."/>
            <person name="Ortega D.B."/>
            <person name="Pires A.S."/>
            <person name="Pappas G.J.Jr."/>
            <person name="Franco O.L."/>
            <person name="Barreto C."/>
            <person name="Magalhaes B.S."/>
            <person name="Kruger R.H."/>
        </authorList>
    </citation>
    <scope>NUCLEOTIDE SEQUENCE [LARGE SCALE GENOMIC DNA]</scope>
    <source>
        <strain evidence="6 7">AC13</strain>
    </source>
</reference>
<dbReference type="PANTHER" id="PTHR30204">
    <property type="entry name" value="REDOX-CYCLING DRUG-SENSING TRANSCRIPTIONAL ACTIVATOR SOXR"/>
    <property type="match status" value="1"/>
</dbReference>
<evidence type="ECO:0000313" key="7">
    <source>
        <dbReference type="Proteomes" id="UP000244184"/>
    </source>
</evidence>
<proteinExistence type="predicted"/>
<dbReference type="InterPro" id="IPR041698">
    <property type="entry name" value="Methyltransf_25"/>
</dbReference>
<dbReference type="InterPro" id="IPR009061">
    <property type="entry name" value="DNA-bd_dom_put_sf"/>
</dbReference>
<organism evidence="6 7">
    <name type="scientific">Paenibacillus elgii</name>
    <dbReference type="NCBI Taxonomy" id="189691"/>
    <lineage>
        <taxon>Bacteria</taxon>
        <taxon>Bacillati</taxon>
        <taxon>Bacillota</taxon>
        <taxon>Bacilli</taxon>
        <taxon>Bacillales</taxon>
        <taxon>Paenibacillaceae</taxon>
        <taxon>Paenibacillus</taxon>
    </lineage>
</organism>
<keyword evidence="1" id="KW-0678">Repressor</keyword>
<dbReference type="Pfam" id="PF13649">
    <property type="entry name" value="Methyltransf_25"/>
    <property type="match status" value="1"/>
</dbReference>
<evidence type="ECO:0000256" key="2">
    <source>
        <dbReference type="ARBA" id="ARBA00023015"/>
    </source>
</evidence>
<dbReference type="SMART" id="SM00422">
    <property type="entry name" value="HTH_MERR"/>
    <property type="match status" value="1"/>
</dbReference>
<dbReference type="Proteomes" id="UP000244184">
    <property type="component" value="Unassembled WGS sequence"/>
</dbReference>
<dbReference type="GO" id="GO:0003677">
    <property type="term" value="F:DNA binding"/>
    <property type="evidence" value="ECO:0007669"/>
    <property type="project" value="UniProtKB-KW"/>
</dbReference>
<dbReference type="SUPFAM" id="SSF46955">
    <property type="entry name" value="Putative DNA-binding domain"/>
    <property type="match status" value="1"/>
</dbReference>
<dbReference type="AlphaFoldDB" id="A0A2T6FTZ3"/>
<accession>A0A2T6FTZ3</accession>
<dbReference type="PRINTS" id="PR00040">
    <property type="entry name" value="HTHMERR"/>
</dbReference>
<dbReference type="CDD" id="cd02440">
    <property type="entry name" value="AdoMet_MTases"/>
    <property type="match status" value="1"/>
</dbReference>
<name>A0A2T6FTZ3_9BACL</name>
<dbReference type="Gene3D" id="1.10.1660.10">
    <property type="match status" value="1"/>
</dbReference>
<evidence type="ECO:0000256" key="1">
    <source>
        <dbReference type="ARBA" id="ARBA00022491"/>
    </source>
</evidence>
<dbReference type="CDD" id="cd00592">
    <property type="entry name" value="HTH_MerR-like"/>
    <property type="match status" value="1"/>
</dbReference>
<dbReference type="SUPFAM" id="SSF53335">
    <property type="entry name" value="S-adenosyl-L-methionine-dependent methyltransferases"/>
    <property type="match status" value="1"/>
</dbReference>
<dbReference type="EMBL" id="PYHP01000088">
    <property type="protein sequence ID" value="PUA35384.1"/>
    <property type="molecule type" value="Genomic_DNA"/>
</dbReference>
<evidence type="ECO:0000259" key="5">
    <source>
        <dbReference type="PROSITE" id="PS50937"/>
    </source>
</evidence>
<dbReference type="InterPro" id="IPR000551">
    <property type="entry name" value="MerR-type_HTH_dom"/>
</dbReference>
<dbReference type="PROSITE" id="PS50937">
    <property type="entry name" value="HTH_MERR_2"/>
    <property type="match status" value="1"/>
</dbReference>
<feature type="domain" description="HTH merR-type" evidence="5">
    <location>
        <begin position="17"/>
        <end position="86"/>
    </location>
</feature>